<name>A0AA88Y9A0_PINIB</name>
<dbReference type="Gene3D" id="1.10.8.60">
    <property type="match status" value="1"/>
</dbReference>
<dbReference type="InterPro" id="IPR053016">
    <property type="entry name" value="CTF18-RFC_complex"/>
</dbReference>
<dbReference type="GO" id="GO:0016887">
    <property type="term" value="F:ATP hydrolysis activity"/>
    <property type="evidence" value="ECO:0007669"/>
    <property type="project" value="InterPro"/>
</dbReference>
<keyword evidence="13" id="KW-1185">Reference proteome</keyword>
<dbReference type="InterPro" id="IPR047854">
    <property type="entry name" value="RFC_lid"/>
</dbReference>
<dbReference type="SMART" id="SM00382">
    <property type="entry name" value="AAA"/>
    <property type="match status" value="1"/>
</dbReference>
<comment type="caution">
    <text evidence="12">The sequence shown here is derived from an EMBL/GenBank/DDBJ whole genome shotgun (WGS) entry which is preliminary data.</text>
</comment>
<dbReference type="InterPro" id="IPR003959">
    <property type="entry name" value="ATPase_AAA_core"/>
</dbReference>
<evidence type="ECO:0000256" key="2">
    <source>
        <dbReference type="ARBA" id="ARBA00022705"/>
    </source>
</evidence>
<dbReference type="Proteomes" id="UP001186944">
    <property type="component" value="Unassembled WGS sequence"/>
</dbReference>
<reference evidence="12" key="1">
    <citation type="submission" date="2019-08" db="EMBL/GenBank/DDBJ databases">
        <title>The improved chromosome-level genome for the pearl oyster Pinctada fucata martensii using PacBio sequencing and Hi-C.</title>
        <authorList>
            <person name="Zheng Z."/>
        </authorList>
    </citation>
    <scope>NUCLEOTIDE SEQUENCE</scope>
    <source>
        <strain evidence="12">ZZ-2019</strain>
        <tissue evidence="12">Adductor muscle</tissue>
    </source>
</reference>
<evidence type="ECO:0000256" key="6">
    <source>
        <dbReference type="ARBA" id="ARBA00023242"/>
    </source>
</evidence>
<dbReference type="GO" id="GO:0005524">
    <property type="term" value="F:ATP binding"/>
    <property type="evidence" value="ECO:0007669"/>
    <property type="project" value="UniProtKB-KW"/>
</dbReference>
<accession>A0AA88Y9A0</accession>
<keyword evidence="6" id="KW-0539">Nucleus</keyword>
<dbReference type="InterPro" id="IPR003593">
    <property type="entry name" value="AAA+_ATPase"/>
</dbReference>
<evidence type="ECO:0000256" key="9">
    <source>
        <dbReference type="SAM" id="Coils"/>
    </source>
</evidence>
<evidence type="ECO:0000313" key="12">
    <source>
        <dbReference type="EMBL" id="KAK3091861.1"/>
    </source>
</evidence>
<keyword evidence="9" id="KW-0175">Coiled coil</keyword>
<keyword evidence="2" id="KW-0235">DNA replication</keyword>
<dbReference type="EMBL" id="VSWD01000010">
    <property type="protein sequence ID" value="KAK3091861.1"/>
    <property type="molecule type" value="Genomic_DNA"/>
</dbReference>
<dbReference type="AlphaFoldDB" id="A0AA88Y9A0"/>
<keyword evidence="4" id="KW-0067">ATP-binding</keyword>
<dbReference type="GO" id="GO:0005634">
    <property type="term" value="C:nucleus"/>
    <property type="evidence" value="ECO:0007669"/>
    <property type="project" value="UniProtKB-SubCell"/>
</dbReference>
<evidence type="ECO:0000256" key="5">
    <source>
        <dbReference type="ARBA" id="ARBA00023125"/>
    </source>
</evidence>
<dbReference type="SUPFAM" id="SSF52540">
    <property type="entry name" value="P-loop containing nucleoside triphosphate hydrolases"/>
    <property type="match status" value="1"/>
</dbReference>
<evidence type="ECO:0000256" key="7">
    <source>
        <dbReference type="ARBA" id="ARBA00023306"/>
    </source>
</evidence>
<sequence length="756" mass="87355">MILRCSLKLTQAVKLPQNLIYFVLSSQVHKRIPDEDFISVTGYEGERFYLTLKDEKDVEKERKENLTSESRKLAQLEEEAELLTNNLKEKENDRIGNVPVDDDDHSHVKKLLWVEKYAPAKYLDLLSEESINRILLHWLKLWDFLVFGKEKKVRKKEKEAEKKGNKDFKKKKLPEVTDELDKQNRPVQKIVLLNGPPGLGKTTLAHIVAKHCGYNVVEINASDDRSADIFKTKLEAATQMRAVLGADPKPNCLVIDEIDGAPQAAINVLMSYIRRQDEPTAKKKKKDEALLLRPVICICNDQYTPSLRVLRQNALVLNFPPTELAKLASRLSEVVKTEDMRVDMNTLMVLCAKTENDIRSCINTLQFCKTAHKELSVRLLDRMNVGQKDANKNLFSVWYEIFSKPKPKRRPVIGESVEPERNSNSLESRADNILHVVQGSGEYSKLTMGIFENFLQCKVKDPKLDGMKSSLDWLCFTDQINKFMGTLQDYRPMPYLPYSAVNFHLIYAANQPHKIQYPYTDYEAFTKQTKLENLVSTMMSDMTAYVQKFISKIAIVMDLLPPLMDIIQPTFRPVNTQLYSTREKEELSNLVRTMIAYNMTYHQEKSPEGQYLYVLDPNMEEVIRFSGMKQHKQLTYAAKQLISREIELERLRRKENRDVTNTSKEKNQEKKVGDKSNPVVPNHLQKLEAKPLAQIGGTMVQKDFFGRVIKRKSLENKPQAKTENKKKNVLQTDIWFHFTEGFSNAVRRNVKVKDFL</sequence>
<dbReference type="CDD" id="cd00009">
    <property type="entry name" value="AAA"/>
    <property type="match status" value="1"/>
</dbReference>
<dbReference type="FunFam" id="3.40.50.300:FF:001083">
    <property type="entry name" value="Chromosome transmission fidelity factor 18"/>
    <property type="match status" value="1"/>
</dbReference>
<proteinExistence type="inferred from homology"/>
<feature type="compositionally biased region" description="Basic and acidic residues" evidence="10">
    <location>
        <begin position="653"/>
        <end position="674"/>
    </location>
</feature>
<keyword evidence="3" id="KW-0547">Nucleotide-binding</keyword>
<comment type="similarity">
    <text evidence="8">Belongs to the activator 1 small subunits family. CTF18 subfamily.</text>
</comment>
<dbReference type="GO" id="GO:0006260">
    <property type="term" value="P:DNA replication"/>
    <property type="evidence" value="ECO:0007669"/>
    <property type="project" value="UniProtKB-KW"/>
</dbReference>
<dbReference type="PANTHER" id="PTHR46765">
    <property type="entry name" value="P-LOOP CONTAINING NUCLEOSIDE TRIPHOSPHATE HYDROLASES SUPERFAMILY PROTEIN"/>
    <property type="match status" value="1"/>
</dbReference>
<protein>
    <recommendedName>
        <fullName evidence="11">AAA+ ATPase domain-containing protein</fullName>
    </recommendedName>
</protein>
<dbReference type="InterPro" id="IPR027417">
    <property type="entry name" value="P-loop_NTPase"/>
</dbReference>
<keyword evidence="7" id="KW-0131">Cell cycle</keyword>
<organism evidence="12 13">
    <name type="scientific">Pinctada imbricata</name>
    <name type="common">Atlantic pearl-oyster</name>
    <name type="synonym">Pinctada martensii</name>
    <dbReference type="NCBI Taxonomy" id="66713"/>
    <lineage>
        <taxon>Eukaryota</taxon>
        <taxon>Metazoa</taxon>
        <taxon>Spiralia</taxon>
        <taxon>Lophotrochozoa</taxon>
        <taxon>Mollusca</taxon>
        <taxon>Bivalvia</taxon>
        <taxon>Autobranchia</taxon>
        <taxon>Pteriomorphia</taxon>
        <taxon>Pterioida</taxon>
        <taxon>Pterioidea</taxon>
        <taxon>Pteriidae</taxon>
        <taxon>Pinctada</taxon>
    </lineage>
</organism>
<keyword evidence="5" id="KW-0238">DNA-binding</keyword>
<feature type="region of interest" description="Disordered" evidence="10">
    <location>
        <begin position="653"/>
        <end position="681"/>
    </location>
</feature>
<evidence type="ECO:0000256" key="3">
    <source>
        <dbReference type="ARBA" id="ARBA00022741"/>
    </source>
</evidence>
<dbReference type="PANTHER" id="PTHR46765:SF1">
    <property type="entry name" value="P-LOOP CONTAINING NUCLEOSIDE TRIPHOSPHATE HYDROLASES SUPERFAMILY PROTEIN"/>
    <property type="match status" value="1"/>
</dbReference>
<dbReference type="GO" id="GO:0003677">
    <property type="term" value="F:DNA binding"/>
    <property type="evidence" value="ECO:0007669"/>
    <property type="project" value="UniProtKB-KW"/>
</dbReference>
<feature type="coiled-coil region" evidence="9">
    <location>
        <begin position="49"/>
        <end position="93"/>
    </location>
</feature>
<dbReference type="Gene3D" id="3.40.50.300">
    <property type="entry name" value="P-loop containing nucleotide triphosphate hydrolases"/>
    <property type="match status" value="1"/>
</dbReference>
<evidence type="ECO:0000313" key="13">
    <source>
        <dbReference type="Proteomes" id="UP001186944"/>
    </source>
</evidence>
<dbReference type="Pfam" id="PF00004">
    <property type="entry name" value="AAA"/>
    <property type="match status" value="1"/>
</dbReference>
<evidence type="ECO:0000256" key="1">
    <source>
        <dbReference type="ARBA" id="ARBA00004123"/>
    </source>
</evidence>
<dbReference type="CDD" id="cd18140">
    <property type="entry name" value="HLD_clamp_RFC"/>
    <property type="match status" value="1"/>
</dbReference>
<feature type="domain" description="AAA+ ATPase" evidence="11">
    <location>
        <begin position="187"/>
        <end position="321"/>
    </location>
</feature>
<comment type="subcellular location">
    <subcellularLocation>
        <location evidence="1">Nucleus</location>
    </subcellularLocation>
</comment>
<gene>
    <name evidence="12" type="ORF">FSP39_023205</name>
</gene>
<evidence type="ECO:0000256" key="8">
    <source>
        <dbReference type="ARBA" id="ARBA00043975"/>
    </source>
</evidence>
<evidence type="ECO:0000256" key="10">
    <source>
        <dbReference type="SAM" id="MobiDB-lite"/>
    </source>
</evidence>
<evidence type="ECO:0000256" key="4">
    <source>
        <dbReference type="ARBA" id="ARBA00022840"/>
    </source>
</evidence>
<evidence type="ECO:0000259" key="11">
    <source>
        <dbReference type="SMART" id="SM00382"/>
    </source>
</evidence>